<evidence type="ECO:0000313" key="1">
    <source>
        <dbReference type="EMBL" id="WFC84932.1"/>
    </source>
</evidence>
<dbReference type="RefSeq" id="WP_277719137.1">
    <property type="nucleotide sequence ID" value="NZ_CP110533.1"/>
</dbReference>
<keyword evidence="2" id="KW-1185">Reference proteome</keyword>
<evidence type="ECO:0000313" key="2">
    <source>
        <dbReference type="Proteomes" id="UP001219309"/>
    </source>
</evidence>
<accession>A0ABY8E714</accession>
<proteinExistence type="predicted"/>
<reference evidence="1 2" key="1">
    <citation type="submission" date="2022-10" db="EMBL/GenBank/DDBJ databases">
        <title>Dissemination of Carbapenem-producing Enterobacteriaceae in the natural water sources, Central Thailand.</title>
        <authorList>
            <person name="Songsaeng W."/>
            <person name="Prapasarakul N."/>
            <person name="Am-In N."/>
            <person name="Wongsurawat T."/>
            <person name="Sirichokchatchawan W."/>
        </authorList>
    </citation>
    <scope>NUCLEOTIDE SEQUENCE [LARGE SCALE GENOMIC DNA]</scope>
    <source>
        <strain evidence="1 2">WS12-3</strain>
    </source>
</reference>
<organism evidence="1 2">
    <name type="scientific">Enterobacter quasiroggenkampii</name>
    <dbReference type="NCBI Taxonomy" id="2497436"/>
    <lineage>
        <taxon>Bacteria</taxon>
        <taxon>Pseudomonadati</taxon>
        <taxon>Pseudomonadota</taxon>
        <taxon>Gammaproteobacteria</taxon>
        <taxon>Enterobacterales</taxon>
        <taxon>Enterobacteriaceae</taxon>
        <taxon>Enterobacter</taxon>
    </lineage>
</organism>
<gene>
    <name evidence="1" type="ORF">OM418_08495</name>
</gene>
<protein>
    <submittedName>
        <fullName evidence="1">Uncharacterized protein</fullName>
    </submittedName>
</protein>
<dbReference type="Proteomes" id="UP001219309">
    <property type="component" value="Chromosome"/>
</dbReference>
<dbReference type="EMBL" id="CP110533">
    <property type="protein sequence ID" value="WFC84932.1"/>
    <property type="molecule type" value="Genomic_DNA"/>
</dbReference>
<sequence length="101" mass="11950">MNVIHFRHLPQLPVNNQYADQKKKQGTENRDHHVTHDVFLNRINKHGGSERRTRGLTGVTYHNENSLAENYLKKLMLSYEFNLSNLLTRRDYQACTLPWLC</sequence>
<name>A0ABY8E714_9ENTR</name>